<accession>A0A9K3KTJ9</accession>
<protein>
    <submittedName>
        <fullName evidence="2">Transposase IS4</fullName>
    </submittedName>
</protein>
<evidence type="ECO:0000259" key="1">
    <source>
        <dbReference type="Pfam" id="PF13843"/>
    </source>
</evidence>
<reference evidence="2" key="1">
    <citation type="journal article" date="2021" name="Sci. Rep.">
        <title>Diploid genomic architecture of Nitzschia inconspicua, an elite biomass production diatom.</title>
        <authorList>
            <person name="Oliver A."/>
            <person name="Podell S."/>
            <person name="Pinowska A."/>
            <person name="Traller J.C."/>
            <person name="Smith S.R."/>
            <person name="McClure R."/>
            <person name="Beliaev A."/>
            <person name="Bohutskyi P."/>
            <person name="Hill E.A."/>
            <person name="Rabines A."/>
            <person name="Zheng H."/>
            <person name="Allen L.Z."/>
            <person name="Kuo A."/>
            <person name="Grigoriev I.V."/>
            <person name="Allen A.E."/>
            <person name="Hazlebeck D."/>
            <person name="Allen E.E."/>
        </authorList>
    </citation>
    <scope>NUCLEOTIDE SEQUENCE</scope>
    <source>
        <strain evidence="2">Hildebrandi</strain>
    </source>
</reference>
<dbReference type="AlphaFoldDB" id="A0A9K3KTJ9"/>
<reference evidence="2" key="2">
    <citation type="submission" date="2021-04" db="EMBL/GenBank/DDBJ databases">
        <authorList>
            <person name="Podell S."/>
        </authorList>
    </citation>
    <scope>NUCLEOTIDE SEQUENCE</scope>
    <source>
        <strain evidence="2">Hildebrandi</strain>
    </source>
</reference>
<dbReference type="Proteomes" id="UP000693970">
    <property type="component" value="Unassembled WGS sequence"/>
</dbReference>
<dbReference type="EMBL" id="JAGRRH010000019">
    <property type="protein sequence ID" value="KAG7349744.1"/>
    <property type="molecule type" value="Genomic_DNA"/>
</dbReference>
<feature type="domain" description="PiggyBac transposable element-derived protein" evidence="1">
    <location>
        <begin position="6"/>
        <end position="181"/>
    </location>
</feature>
<dbReference type="InterPro" id="IPR029526">
    <property type="entry name" value="PGBD"/>
</dbReference>
<keyword evidence="3" id="KW-1185">Reference proteome</keyword>
<dbReference type="OrthoDB" id="121467at2759"/>
<dbReference type="Pfam" id="PF13843">
    <property type="entry name" value="DDE_Tnp_1_7"/>
    <property type="match status" value="1"/>
</dbReference>
<gene>
    <name evidence="2" type="ORF">IV203_012341</name>
</gene>
<organism evidence="2 3">
    <name type="scientific">Nitzschia inconspicua</name>
    <dbReference type="NCBI Taxonomy" id="303405"/>
    <lineage>
        <taxon>Eukaryota</taxon>
        <taxon>Sar</taxon>
        <taxon>Stramenopiles</taxon>
        <taxon>Ochrophyta</taxon>
        <taxon>Bacillariophyta</taxon>
        <taxon>Bacillariophyceae</taxon>
        <taxon>Bacillariophycidae</taxon>
        <taxon>Bacillariales</taxon>
        <taxon>Bacillariaceae</taxon>
        <taxon>Nitzschia</taxon>
    </lineage>
</organism>
<evidence type="ECO:0000313" key="3">
    <source>
        <dbReference type="Proteomes" id="UP000693970"/>
    </source>
</evidence>
<proteinExistence type="predicted"/>
<name>A0A9K3KTJ9_9STRA</name>
<comment type="caution">
    <text evidence="2">The sequence shown here is derived from an EMBL/GenBank/DDBJ whole genome shotgun (WGS) entry which is preliminary data.</text>
</comment>
<evidence type="ECO:0000313" key="2">
    <source>
        <dbReference type="EMBL" id="KAG7349744.1"/>
    </source>
</evidence>
<sequence>MDRKPEAGYEVQNAADGESGVILRLKLVKTELEAREDDGLTLGTRVAKYSVEPYRIVCGDSFFASAATAKELKSMGLRFIGVVKTASSNYPMTWLSSVELSNRGDHKGLVHLDNNGNQDMMAFVWVDRERKYFISNCSSLVEGDPHVRNRWRQGDDMEAEPEREELTFPTPKVCNIYYDTCAGECGHGFFVRMPRRHISWRIPCAK</sequence>